<evidence type="ECO:0000256" key="2">
    <source>
        <dbReference type="SAM" id="Phobius"/>
    </source>
</evidence>
<proteinExistence type="predicted"/>
<dbReference type="EMBL" id="BSTI01000012">
    <property type="protein sequence ID" value="GLY68507.1"/>
    <property type="molecule type" value="Genomic_DNA"/>
</dbReference>
<dbReference type="Proteomes" id="UP001165136">
    <property type="component" value="Unassembled WGS sequence"/>
</dbReference>
<organism evidence="3 4">
    <name type="scientific">Amycolatopsis taiwanensis</name>
    <dbReference type="NCBI Taxonomy" id="342230"/>
    <lineage>
        <taxon>Bacteria</taxon>
        <taxon>Bacillati</taxon>
        <taxon>Actinomycetota</taxon>
        <taxon>Actinomycetes</taxon>
        <taxon>Pseudonocardiales</taxon>
        <taxon>Pseudonocardiaceae</taxon>
        <taxon>Amycolatopsis</taxon>
    </lineage>
</organism>
<keyword evidence="4" id="KW-1185">Reference proteome</keyword>
<feature type="region of interest" description="Disordered" evidence="1">
    <location>
        <begin position="129"/>
        <end position="162"/>
    </location>
</feature>
<gene>
    <name evidence="3" type="ORF">Atai01_51260</name>
</gene>
<protein>
    <submittedName>
        <fullName evidence="3">Uncharacterized protein</fullName>
    </submittedName>
</protein>
<evidence type="ECO:0000256" key="1">
    <source>
        <dbReference type="SAM" id="MobiDB-lite"/>
    </source>
</evidence>
<keyword evidence="2" id="KW-0472">Membrane</keyword>
<name>A0A9W6R6I4_9PSEU</name>
<sequence>MDNNAYVTFLVVGVILVAIDGQIIYHNGKRYLNKGDEAAGDSMAGLITVLFHLVVLGVLALISTIDFPGGSSLPAVIGRLGVLLLVLGLAHGVTIAVFNRRREEQVVEDVHTRVNARLDGRQVTAAVDSPIQQSTVDPVPGQEGVRPRTSPSIEHQAPYTTE</sequence>
<dbReference type="RefSeq" id="WP_027942921.1">
    <property type="nucleotide sequence ID" value="NZ_BSTI01000012.1"/>
</dbReference>
<evidence type="ECO:0000313" key="4">
    <source>
        <dbReference type="Proteomes" id="UP001165136"/>
    </source>
</evidence>
<reference evidence="3" key="1">
    <citation type="submission" date="2023-03" db="EMBL/GenBank/DDBJ databases">
        <title>Amycolatopsis taiwanensis NBRC 103393.</title>
        <authorList>
            <person name="Ichikawa N."/>
            <person name="Sato H."/>
            <person name="Tonouchi N."/>
        </authorList>
    </citation>
    <scope>NUCLEOTIDE SEQUENCE</scope>
    <source>
        <strain evidence="3">NBRC 103393</strain>
    </source>
</reference>
<keyword evidence="2" id="KW-1133">Transmembrane helix</keyword>
<evidence type="ECO:0000313" key="3">
    <source>
        <dbReference type="EMBL" id="GLY68507.1"/>
    </source>
</evidence>
<feature type="transmembrane region" description="Helical" evidence="2">
    <location>
        <begin position="46"/>
        <end position="65"/>
    </location>
</feature>
<accession>A0A9W6R6I4</accession>
<dbReference type="AlphaFoldDB" id="A0A9W6R6I4"/>
<feature type="transmembrane region" description="Helical" evidence="2">
    <location>
        <begin position="6"/>
        <end position="25"/>
    </location>
</feature>
<feature type="compositionally biased region" description="Polar residues" evidence="1">
    <location>
        <begin position="149"/>
        <end position="162"/>
    </location>
</feature>
<keyword evidence="2" id="KW-0812">Transmembrane</keyword>
<comment type="caution">
    <text evidence="3">The sequence shown here is derived from an EMBL/GenBank/DDBJ whole genome shotgun (WGS) entry which is preliminary data.</text>
</comment>
<feature type="transmembrane region" description="Helical" evidence="2">
    <location>
        <begin position="77"/>
        <end position="98"/>
    </location>
</feature>